<keyword evidence="6" id="KW-1185">Reference proteome</keyword>
<dbReference type="EMBL" id="CAADRA010007414">
    <property type="protein sequence ID" value="VFU00999.1"/>
    <property type="molecule type" value="Genomic_DNA"/>
</dbReference>
<dbReference type="Proteomes" id="UP000332933">
    <property type="component" value="Unassembled WGS sequence"/>
</dbReference>
<dbReference type="InterPro" id="IPR014044">
    <property type="entry name" value="CAP_dom"/>
</dbReference>
<evidence type="ECO:0000313" key="5">
    <source>
        <dbReference type="EMBL" id="VFU00999.1"/>
    </source>
</evidence>
<organism evidence="5 6">
    <name type="scientific">Aphanomyces stellatus</name>
    <dbReference type="NCBI Taxonomy" id="120398"/>
    <lineage>
        <taxon>Eukaryota</taxon>
        <taxon>Sar</taxon>
        <taxon>Stramenopiles</taxon>
        <taxon>Oomycota</taxon>
        <taxon>Saprolegniomycetes</taxon>
        <taxon>Saprolegniales</taxon>
        <taxon>Verrucalvaceae</taxon>
        <taxon>Aphanomyces</taxon>
    </lineage>
</organism>
<dbReference type="SMART" id="SM00198">
    <property type="entry name" value="SCP"/>
    <property type="match status" value="1"/>
</dbReference>
<proteinExistence type="predicted"/>
<evidence type="ECO:0000259" key="3">
    <source>
        <dbReference type="SMART" id="SM00198"/>
    </source>
</evidence>
<feature type="chain" id="PRO_5033437764" evidence="2">
    <location>
        <begin position="23"/>
        <end position="204"/>
    </location>
</feature>
<dbReference type="CDD" id="cd05380">
    <property type="entry name" value="CAP_euk"/>
    <property type="match status" value="1"/>
</dbReference>
<evidence type="ECO:0000313" key="4">
    <source>
        <dbReference type="EMBL" id="KAF0683593.1"/>
    </source>
</evidence>
<dbReference type="AlphaFoldDB" id="A0A485LQ58"/>
<sequence length="204" mass="22514">MKIQSLFATSVLFAATTTTVVAETRRSPSMHAAPTLPSPSESPTASLSKSTSTIKDMLIVHTNKLRAAHDLPSLSWDVSEAARLQAWADTCPGYVALEPSGHQNMMVYFPCRDCVKLLSSVWIWYNDEETKWNYDRHECGAGSWAPCGDFSNMMSPSVTSFGCGWSQCPEGNIVWCNYDTPVDNPVVPRRTNMTKAQLKASLTQ</sequence>
<keyword evidence="2" id="KW-0732">Signal</keyword>
<feature type="domain" description="SCP" evidence="3">
    <location>
        <begin position="52"/>
        <end position="181"/>
    </location>
</feature>
<accession>A0A485LQ58</accession>
<feature type="region of interest" description="Disordered" evidence="1">
    <location>
        <begin position="24"/>
        <end position="48"/>
    </location>
</feature>
<dbReference type="Pfam" id="PF00188">
    <property type="entry name" value="CAP"/>
    <property type="match status" value="1"/>
</dbReference>
<evidence type="ECO:0000313" key="6">
    <source>
        <dbReference type="Proteomes" id="UP000332933"/>
    </source>
</evidence>
<reference evidence="5 6" key="1">
    <citation type="submission" date="2019-03" db="EMBL/GenBank/DDBJ databases">
        <authorList>
            <person name="Gaulin E."/>
            <person name="Dumas B."/>
        </authorList>
    </citation>
    <scope>NUCLEOTIDE SEQUENCE [LARGE SCALE GENOMIC DNA]</scope>
    <source>
        <strain evidence="5">CBS 568.67</strain>
    </source>
</reference>
<dbReference type="PANTHER" id="PTHR10334">
    <property type="entry name" value="CYSTEINE-RICH SECRETORY PROTEIN-RELATED"/>
    <property type="match status" value="1"/>
</dbReference>
<gene>
    <name evidence="5" type="primary">Aste57867_24359</name>
    <name evidence="4" type="ORF">As57867_024283</name>
    <name evidence="5" type="ORF">ASTE57867_24359</name>
</gene>
<evidence type="ECO:0000256" key="1">
    <source>
        <dbReference type="SAM" id="MobiDB-lite"/>
    </source>
</evidence>
<dbReference type="SUPFAM" id="SSF55797">
    <property type="entry name" value="PR-1-like"/>
    <property type="match status" value="1"/>
</dbReference>
<feature type="compositionally biased region" description="Polar residues" evidence="1">
    <location>
        <begin position="38"/>
        <end position="48"/>
    </location>
</feature>
<dbReference type="Gene3D" id="3.40.33.10">
    <property type="entry name" value="CAP"/>
    <property type="match status" value="1"/>
</dbReference>
<protein>
    <submittedName>
        <fullName evidence="5">Aste57867_24359 protein</fullName>
    </submittedName>
</protein>
<dbReference type="InterPro" id="IPR035940">
    <property type="entry name" value="CAP_sf"/>
</dbReference>
<dbReference type="OrthoDB" id="337038at2759"/>
<reference evidence="4" key="2">
    <citation type="submission" date="2019-06" db="EMBL/GenBank/DDBJ databases">
        <title>Genomics analysis of Aphanomyces spp. identifies a new class of oomycete effector associated with host adaptation.</title>
        <authorList>
            <person name="Gaulin E."/>
        </authorList>
    </citation>
    <scope>NUCLEOTIDE SEQUENCE</scope>
    <source>
        <strain evidence="4">CBS 578.67</strain>
    </source>
</reference>
<name>A0A485LQ58_9STRA</name>
<dbReference type="InterPro" id="IPR001283">
    <property type="entry name" value="CRISP-related"/>
</dbReference>
<feature type="signal peptide" evidence="2">
    <location>
        <begin position="1"/>
        <end position="22"/>
    </location>
</feature>
<evidence type="ECO:0000256" key="2">
    <source>
        <dbReference type="SAM" id="SignalP"/>
    </source>
</evidence>
<dbReference type="EMBL" id="VJMH01007388">
    <property type="protein sequence ID" value="KAF0683593.1"/>
    <property type="molecule type" value="Genomic_DNA"/>
</dbReference>